<comment type="subcellular location">
    <subcellularLocation>
        <location evidence="1">Cell membrane</location>
        <topology evidence="1">Multi-pass membrane protein</topology>
    </subcellularLocation>
    <subcellularLocation>
        <location evidence="8">Membrane</location>
        <topology evidence="8">Multi-pass membrane protein</topology>
    </subcellularLocation>
</comment>
<keyword evidence="5 8" id="KW-0653">Protein transport</keyword>
<dbReference type="PANTHER" id="PTHR30625:SF15">
    <property type="entry name" value="BIOPOLYMER TRANSPORT PROTEIN EXBB"/>
    <property type="match status" value="1"/>
</dbReference>
<keyword evidence="2 8" id="KW-0813">Transport</keyword>
<dbReference type="PANTHER" id="PTHR30625">
    <property type="entry name" value="PROTEIN TOLQ"/>
    <property type="match status" value="1"/>
</dbReference>
<reference evidence="12" key="1">
    <citation type="journal article" date="2022" name="Int. J. Syst. Evol. Microbiol.">
        <title>Anaeromyxobacter oryzae sp. nov., Anaeromyxobacter diazotrophicus sp. nov. and Anaeromyxobacter paludicola sp. nov., isolated from paddy soils.</title>
        <authorList>
            <person name="Itoh H."/>
            <person name="Xu Z."/>
            <person name="Mise K."/>
            <person name="Masuda Y."/>
            <person name="Ushijima N."/>
            <person name="Hayakawa C."/>
            <person name="Shiratori Y."/>
            <person name="Senoo K."/>
        </authorList>
    </citation>
    <scope>NUCLEOTIDE SEQUENCE [LARGE SCALE GENOMIC DNA]</scope>
    <source>
        <strain evidence="12">Red630</strain>
    </source>
</reference>
<keyword evidence="4 9" id="KW-0812">Transmembrane</keyword>
<evidence type="ECO:0000256" key="8">
    <source>
        <dbReference type="RuleBase" id="RU004057"/>
    </source>
</evidence>
<evidence type="ECO:0000256" key="3">
    <source>
        <dbReference type="ARBA" id="ARBA00022475"/>
    </source>
</evidence>
<feature type="transmembrane region" description="Helical" evidence="9">
    <location>
        <begin position="117"/>
        <end position="145"/>
    </location>
</feature>
<evidence type="ECO:0000256" key="1">
    <source>
        <dbReference type="ARBA" id="ARBA00004651"/>
    </source>
</evidence>
<evidence type="ECO:0000256" key="2">
    <source>
        <dbReference type="ARBA" id="ARBA00022448"/>
    </source>
</evidence>
<keyword evidence="12" id="KW-1185">Reference proteome</keyword>
<dbReference type="RefSeq" id="WP_248341944.1">
    <property type="nucleotide sequence ID" value="NZ_AP025592.1"/>
</dbReference>
<protein>
    <recommendedName>
        <fullName evidence="10">MotA/TolQ/ExbB proton channel domain-containing protein</fullName>
    </recommendedName>
</protein>
<dbReference type="Proteomes" id="UP001162734">
    <property type="component" value="Chromosome"/>
</dbReference>
<feature type="domain" description="MotA/TolQ/ExbB proton channel" evidence="10">
    <location>
        <begin position="76"/>
        <end position="196"/>
    </location>
</feature>
<keyword evidence="7 9" id="KW-0472">Membrane</keyword>
<keyword evidence="6 9" id="KW-1133">Transmembrane helix</keyword>
<accession>A0ABN6N8W7</accession>
<gene>
    <name evidence="11" type="ORF">AMPC_27820</name>
</gene>
<feature type="transmembrane region" description="Helical" evidence="9">
    <location>
        <begin position="20"/>
        <end position="42"/>
    </location>
</feature>
<name>A0ABN6N8W7_9BACT</name>
<dbReference type="InterPro" id="IPR050790">
    <property type="entry name" value="ExbB/TolQ_transport"/>
</dbReference>
<evidence type="ECO:0000256" key="9">
    <source>
        <dbReference type="SAM" id="Phobius"/>
    </source>
</evidence>
<evidence type="ECO:0000259" key="10">
    <source>
        <dbReference type="Pfam" id="PF01618"/>
    </source>
</evidence>
<proteinExistence type="inferred from homology"/>
<dbReference type="EMBL" id="AP025592">
    <property type="protein sequence ID" value="BDG09669.1"/>
    <property type="molecule type" value="Genomic_DNA"/>
</dbReference>
<evidence type="ECO:0000256" key="6">
    <source>
        <dbReference type="ARBA" id="ARBA00022989"/>
    </source>
</evidence>
<evidence type="ECO:0000256" key="5">
    <source>
        <dbReference type="ARBA" id="ARBA00022927"/>
    </source>
</evidence>
<dbReference type="Pfam" id="PF01618">
    <property type="entry name" value="MotA_ExbB"/>
    <property type="match status" value="1"/>
</dbReference>
<comment type="similarity">
    <text evidence="8">Belongs to the exbB/tolQ family.</text>
</comment>
<feature type="transmembrane region" description="Helical" evidence="9">
    <location>
        <begin position="165"/>
        <end position="185"/>
    </location>
</feature>
<evidence type="ECO:0000256" key="4">
    <source>
        <dbReference type="ARBA" id="ARBA00022692"/>
    </source>
</evidence>
<sequence length="248" mass="26056">MGDFFHGLARAYEQGGPGMYPISVALVFALAIIVERVQVLFFRAAIDKDAFMLGVKKHVFAGDLDKAISYCAGQKRTPLVNVVKAGLAQVSRGEEEVQAAMDEATLREAPVIERRTGYLAMIGNVATLLGLLGTIVGLIQCFGAVSSANPADKATILSRGISEAMNCTAFGLAVAIPSLVAWSVLQGRTQRMMDDLNEAAVGLLNLVVSNRDKLKLSPPVRAVGRAAEDGAAAHKDGVAHKVGAAQPA</sequence>
<keyword evidence="3" id="KW-1003">Cell membrane</keyword>
<organism evidence="11 12">
    <name type="scientific">Anaeromyxobacter paludicola</name>
    <dbReference type="NCBI Taxonomy" id="2918171"/>
    <lineage>
        <taxon>Bacteria</taxon>
        <taxon>Pseudomonadati</taxon>
        <taxon>Myxococcota</taxon>
        <taxon>Myxococcia</taxon>
        <taxon>Myxococcales</taxon>
        <taxon>Cystobacterineae</taxon>
        <taxon>Anaeromyxobacteraceae</taxon>
        <taxon>Anaeromyxobacter</taxon>
    </lineage>
</organism>
<evidence type="ECO:0000313" key="11">
    <source>
        <dbReference type="EMBL" id="BDG09669.1"/>
    </source>
</evidence>
<evidence type="ECO:0000256" key="7">
    <source>
        <dbReference type="ARBA" id="ARBA00023136"/>
    </source>
</evidence>
<evidence type="ECO:0000313" key="12">
    <source>
        <dbReference type="Proteomes" id="UP001162734"/>
    </source>
</evidence>
<dbReference type="InterPro" id="IPR002898">
    <property type="entry name" value="MotA_ExbB_proton_chnl"/>
</dbReference>